<dbReference type="OrthoDB" id="7203053at2"/>
<dbReference type="Gene3D" id="1.20.120.1630">
    <property type="match status" value="1"/>
</dbReference>
<sequence>MTTWMWLLLLFIIGQRLLELKIAKRNEKWMKERGGIETGKEHYKWFLIVHSLFFISIFLEVSLQNRMDHSLNYFLLSLFIVLQTLRIWCIVSLGRFWNTKIIVLPRVALIKKGPYKYVDHPNYIIVGMELFVIPLLFGAYVTTFVFPILHLILLKIRIPKETEALSMLSK</sequence>
<comment type="subcellular location">
    <subcellularLocation>
        <location evidence="1">Membrane</location>
        <topology evidence="1">Multi-pass membrane protein</topology>
    </subcellularLocation>
</comment>
<evidence type="ECO:0000313" key="6">
    <source>
        <dbReference type="EMBL" id="TXL67821.1"/>
    </source>
</evidence>
<dbReference type="AlphaFoldDB" id="A0A5C8P2L4"/>
<dbReference type="Proteomes" id="UP000321574">
    <property type="component" value="Unassembled WGS sequence"/>
</dbReference>
<dbReference type="PANTHER" id="PTHR43847:SF1">
    <property type="entry name" value="BLL3993 PROTEIN"/>
    <property type="match status" value="1"/>
</dbReference>
<keyword evidence="7" id="KW-1185">Reference proteome</keyword>
<evidence type="ECO:0000313" key="7">
    <source>
        <dbReference type="Proteomes" id="UP000321574"/>
    </source>
</evidence>
<keyword evidence="4 5" id="KW-0472">Membrane</keyword>
<feature type="transmembrane region" description="Helical" evidence="5">
    <location>
        <begin position="73"/>
        <end position="97"/>
    </location>
</feature>
<evidence type="ECO:0000256" key="1">
    <source>
        <dbReference type="ARBA" id="ARBA00004141"/>
    </source>
</evidence>
<protein>
    <recommendedName>
        <fullName evidence="8">Isoprenylcysteine carboxyl methyltransferase</fullName>
    </recommendedName>
</protein>
<dbReference type="EMBL" id="VDUW01000001">
    <property type="protein sequence ID" value="TXL67821.1"/>
    <property type="molecule type" value="Genomic_DNA"/>
</dbReference>
<keyword evidence="2 5" id="KW-0812">Transmembrane</keyword>
<evidence type="ECO:0000256" key="5">
    <source>
        <dbReference type="SAM" id="Phobius"/>
    </source>
</evidence>
<accession>A0A5C8P2L4</accession>
<dbReference type="Pfam" id="PF04140">
    <property type="entry name" value="ICMT"/>
    <property type="match status" value="1"/>
</dbReference>
<keyword evidence="3 5" id="KW-1133">Transmembrane helix</keyword>
<dbReference type="GO" id="GO:0004671">
    <property type="term" value="F:protein C-terminal S-isoprenylcysteine carboxyl O-methyltransferase activity"/>
    <property type="evidence" value="ECO:0007669"/>
    <property type="project" value="InterPro"/>
</dbReference>
<evidence type="ECO:0008006" key="8">
    <source>
        <dbReference type="Google" id="ProtNLM"/>
    </source>
</evidence>
<evidence type="ECO:0000256" key="4">
    <source>
        <dbReference type="ARBA" id="ARBA00023136"/>
    </source>
</evidence>
<evidence type="ECO:0000256" key="2">
    <source>
        <dbReference type="ARBA" id="ARBA00022692"/>
    </source>
</evidence>
<proteinExistence type="predicted"/>
<gene>
    <name evidence="6" type="ORF">FHP05_02025</name>
</gene>
<dbReference type="PANTHER" id="PTHR43847">
    <property type="entry name" value="BLL3993 PROTEIN"/>
    <property type="match status" value="1"/>
</dbReference>
<comment type="caution">
    <text evidence="6">The sequence shown here is derived from an EMBL/GenBank/DDBJ whole genome shotgun (WGS) entry which is preliminary data.</text>
</comment>
<organism evidence="6 7">
    <name type="scientific">Cerasibacillus terrae</name>
    <dbReference type="NCBI Taxonomy" id="2498845"/>
    <lineage>
        <taxon>Bacteria</taxon>
        <taxon>Bacillati</taxon>
        <taxon>Bacillota</taxon>
        <taxon>Bacilli</taxon>
        <taxon>Bacillales</taxon>
        <taxon>Bacillaceae</taxon>
        <taxon>Cerasibacillus</taxon>
    </lineage>
</organism>
<feature type="transmembrane region" description="Helical" evidence="5">
    <location>
        <begin position="131"/>
        <end position="154"/>
    </location>
</feature>
<dbReference type="GO" id="GO:0016020">
    <property type="term" value="C:membrane"/>
    <property type="evidence" value="ECO:0007669"/>
    <property type="project" value="UniProtKB-SubCell"/>
</dbReference>
<feature type="transmembrane region" description="Helical" evidence="5">
    <location>
        <begin position="42"/>
        <end position="61"/>
    </location>
</feature>
<dbReference type="RefSeq" id="WP_147665558.1">
    <property type="nucleotide sequence ID" value="NZ_VDUW01000001.1"/>
</dbReference>
<reference evidence="6 7" key="1">
    <citation type="submission" date="2019-06" db="EMBL/GenBank/DDBJ databases">
        <title>Cerasibacillus sp. nov., isolated from maize field.</title>
        <authorList>
            <person name="Lin S.-Y."/>
            <person name="Tsai C.-F."/>
            <person name="Young C.-C."/>
        </authorList>
    </citation>
    <scope>NUCLEOTIDE SEQUENCE [LARGE SCALE GENOMIC DNA]</scope>
    <source>
        <strain evidence="6 7">CC-CFT480</strain>
    </source>
</reference>
<dbReference type="InterPro" id="IPR007269">
    <property type="entry name" value="ICMT_MeTrfase"/>
</dbReference>
<name>A0A5C8P2L4_9BACI</name>
<dbReference type="InterPro" id="IPR052527">
    <property type="entry name" value="Metal_cation-efflux_comp"/>
</dbReference>
<evidence type="ECO:0000256" key="3">
    <source>
        <dbReference type="ARBA" id="ARBA00022989"/>
    </source>
</evidence>